<evidence type="ECO:0000259" key="15">
    <source>
        <dbReference type="PROSITE" id="PS50112"/>
    </source>
</evidence>
<comment type="caution">
    <text evidence="16">The sequence shown here is derived from an EMBL/GenBank/DDBJ whole genome shotgun (WGS) entry which is preliminary data.</text>
</comment>
<dbReference type="SMART" id="SM00387">
    <property type="entry name" value="HATPase_c"/>
    <property type="match status" value="1"/>
</dbReference>
<dbReference type="Pfam" id="PF00512">
    <property type="entry name" value="HisKA"/>
    <property type="match status" value="1"/>
</dbReference>
<protein>
    <recommendedName>
        <fullName evidence="10">Sensory/regulatory protein RpfC</fullName>
        <ecNumber evidence="2">2.7.13.3</ecNumber>
    </recommendedName>
</protein>
<dbReference type="SUPFAM" id="SSF52172">
    <property type="entry name" value="CheY-like"/>
    <property type="match status" value="1"/>
</dbReference>
<dbReference type="Pfam" id="PF08448">
    <property type="entry name" value="PAS_4"/>
    <property type="match status" value="1"/>
</dbReference>
<gene>
    <name evidence="16" type="ORF">F8A88_10955</name>
</gene>
<evidence type="ECO:0000256" key="6">
    <source>
        <dbReference type="ARBA" id="ARBA00022777"/>
    </source>
</evidence>
<dbReference type="Pfam" id="PF13426">
    <property type="entry name" value="PAS_9"/>
    <property type="match status" value="1"/>
</dbReference>
<dbReference type="InterPro" id="IPR003594">
    <property type="entry name" value="HATPase_dom"/>
</dbReference>
<feature type="domain" description="Histidine kinase" evidence="13">
    <location>
        <begin position="344"/>
        <end position="567"/>
    </location>
</feature>
<dbReference type="InterPro" id="IPR036890">
    <property type="entry name" value="HATPase_C_sf"/>
</dbReference>
<keyword evidence="17" id="KW-1185">Reference proteome</keyword>
<keyword evidence="4" id="KW-0808">Transferase</keyword>
<dbReference type="GO" id="GO:0005524">
    <property type="term" value="F:ATP binding"/>
    <property type="evidence" value="ECO:0007669"/>
    <property type="project" value="UniProtKB-KW"/>
</dbReference>
<evidence type="ECO:0000256" key="7">
    <source>
        <dbReference type="ARBA" id="ARBA00022840"/>
    </source>
</evidence>
<keyword evidence="5" id="KW-0547">Nucleotide-binding</keyword>
<dbReference type="InterPro" id="IPR011006">
    <property type="entry name" value="CheY-like_superfamily"/>
</dbReference>
<dbReference type="InterPro" id="IPR001789">
    <property type="entry name" value="Sig_transdc_resp-reg_receiver"/>
</dbReference>
<dbReference type="Gene3D" id="3.40.50.2300">
    <property type="match status" value="1"/>
</dbReference>
<evidence type="ECO:0000256" key="3">
    <source>
        <dbReference type="ARBA" id="ARBA00022553"/>
    </source>
</evidence>
<evidence type="ECO:0000313" key="16">
    <source>
        <dbReference type="EMBL" id="KAB1441453.1"/>
    </source>
</evidence>
<keyword evidence="3 11" id="KW-0597">Phosphoprotein</keyword>
<dbReference type="CDD" id="cd00130">
    <property type="entry name" value="PAS"/>
    <property type="match status" value="2"/>
</dbReference>
<evidence type="ECO:0000256" key="2">
    <source>
        <dbReference type="ARBA" id="ARBA00012438"/>
    </source>
</evidence>
<dbReference type="InterPro" id="IPR036097">
    <property type="entry name" value="HisK_dim/P_sf"/>
</dbReference>
<dbReference type="Gene3D" id="3.30.565.10">
    <property type="entry name" value="Histidine kinase-like ATPase, C-terminal domain"/>
    <property type="match status" value="1"/>
</dbReference>
<evidence type="ECO:0000259" key="13">
    <source>
        <dbReference type="PROSITE" id="PS50109"/>
    </source>
</evidence>
<dbReference type="FunFam" id="3.30.565.10:FF:000010">
    <property type="entry name" value="Sensor histidine kinase RcsC"/>
    <property type="match status" value="1"/>
</dbReference>
<dbReference type="CDD" id="cd00082">
    <property type="entry name" value="HisKA"/>
    <property type="match status" value="1"/>
</dbReference>
<comment type="catalytic activity">
    <reaction evidence="1">
        <text>ATP + protein L-histidine = ADP + protein N-phospho-L-histidine.</text>
        <dbReference type="EC" id="2.7.13.3"/>
    </reaction>
</comment>
<dbReference type="SMART" id="SM00091">
    <property type="entry name" value="PAS"/>
    <property type="match status" value="2"/>
</dbReference>
<reference evidence="16 17" key="1">
    <citation type="journal article" date="2017" name="Int. J. Syst. Evol. Microbiol.">
        <title>Desulfovibrio senegalensis sp. nov., a mesophilic sulfate reducer isolated from marine sediment.</title>
        <authorList>
            <person name="Thioye A."/>
            <person name="Gam Z.B.A."/>
            <person name="Mbengue M."/>
            <person name="Cayol J.L."/>
            <person name="Joseph-Bartoli M."/>
            <person name="Toure-Kane C."/>
            <person name="Labat M."/>
        </authorList>
    </citation>
    <scope>NUCLEOTIDE SEQUENCE [LARGE SCALE GENOMIC DNA]</scope>
    <source>
        <strain evidence="16 17">DSM 101509</strain>
    </source>
</reference>
<evidence type="ECO:0000256" key="11">
    <source>
        <dbReference type="PROSITE-ProRule" id="PRU00169"/>
    </source>
</evidence>
<dbReference type="Pfam" id="PF02518">
    <property type="entry name" value="HATPase_c"/>
    <property type="match status" value="1"/>
</dbReference>
<dbReference type="Gene3D" id="1.10.287.130">
    <property type="match status" value="1"/>
</dbReference>
<dbReference type="PANTHER" id="PTHR45339:SF5">
    <property type="entry name" value="HISTIDINE KINASE"/>
    <property type="match status" value="1"/>
</dbReference>
<dbReference type="InterPro" id="IPR005467">
    <property type="entry name" value="His_kinase_dom"/>
</dbReference>
<accession>A0A6N6N149</accession>
<feature type="domain" description="PAS" evidence="15">
    <location>
        <begin position="204"/>
        <end position="274"/>
    </location>
</feature>
<feature type="modified residue" description="4-aspartylphosphate" evidence="11">
    <location>
        <position position="643"/>
    </location>
</feature>
<keyword evidence="6" id="KW-0418">Kinase</keyword>
<dbReference type="Pfam" id="PF00072">
    <property type="entry name" value="Response_reg"/>
    <property type="match status" value="1"/>
</dbReference>
<feature type="domain" description="Response regulatory" evidence="14">
    <location>
        <begin position="593"/>
        <end position="711"/>
    </location>
</feature>
<dbReference type="SUPFAM" id="SSF55874">
    <property type="entry name" value="ATPase domain of HSP90 chaperone/DNA topoisomerase II/histidine kinase"/>
    <property type="match status" value="1"/>
</dbReference>
<evidence type="ECO:0000256" key="9">
    <source>
        <dbReference type="ARBA" id="ARBA00064003"/>
    </source>
</evidence>
<dbReference type="SMART" id="SM00388">
    <property type="entry name" value="HisKA"/>
    <property type="match status" value="1"/>
</dbReference>
<proteinExistence type="predicted"/>
<dbReference type="Gene3D" id="3.30.450.20">
    <property type="entry name" value="PAS domain"/>
    <property type="match status" value="2"/>
</dbReference>
<dbReference type="CDD" id="cd17546">
    <property type="entry name" value="REC_hyHK_CKI1_RcsC-like"/>
    <property type="match status" value="1"/>
</dbReference>
<evidence type="ECO:0000256" key="4">
    <source>
        <dbReference type="ARBA" id="ARBA00022679"/>
    </source>
</evidence>
<evidence type="ECO:0000256" key="12">
    <source>
        <dbReference type="SAM" id="MobiDB-lite"/>
    </source>
</evidence>
<dbReference type="CDD" id="cd16922">
    <property type="entry name" value="HATPase_EvgS-ArcB-TorS-like"/>
    <property type="match status" value="1"/>
</dbReference>
<dbReference type="PANTHER" id="PTHR45339">
    <property type="entry name" value="HYBRID SIGNAL TRANSDUCTION HISTIDINE KINASE J"/>
    <property type="match status" value="1"/>
</dbReference>
<dbReference type="AlphaFoldDB" id="A0A6N6N149"/>
<feature type="domain" description="PAS" evidence="15">
    <location>
        <begin position="37"/>
        <end position="112"/>
    </location>
</feature>
<dbReference type="EC" id="2.7.13.3" evidence="2"/>
<dbReference type="PROSITE" id="PS50110">
    <property type="entry name" value="RESPONSE_REGULATORY"/>
    <property type="match status" value="1"/>
</dbReference>
<dbReference type="InterPro" id="IPR000014">
    <property type="entry name" value="PAS"/>
</dbReference>
<keyword evidence="8" id="KW-0902">Two-component regulatory system</keyword>
<evidence type="ECO:0000256" key="8">
    <source>
        <dbReference type="ARBA" id="ARBA00023012"/>
    </source>
</evidence>
<evidence type="ECO:0000313" key="17">
    <source>
        <dbReference type="Proteomes" id="UP000438699"/>
    </source>
</evidence>
<dbReference type="EMBL" id="WAIE01000004">
    <property type="protein sequence ID" value="KAB1441453.1"/>
    <property type="molecule type" value="Genomic_DNA"/>
</dbReference>
<dbReference type="GO" id="GO:0000155">
    <property type="term" value="F:phosphorelay sensor kinase activity"/>
    <property type="evidence" value="ECO:0007669"/>
    <property type="project" value="InterPro"/>
</dbReference>
<organism evidence="16 17">
    <name type="scientific">Pseudodesulfovibrio senegalensis</name>
    <dbReference type="NCBI Taxonomy" id="1721087"/>
    <lineage>
        <taxon>Bacteria</taxon>
        <taxon>Pseudomonadati</taxon>
        <taxon>Thermodesulfobacteriota</taxon>
        <taxon>Desulfovibrionia</taxon>
        <taxon>Desulfovibrionales</taxon>
        <taxon>Desulfovibrionaceae</taxon>
    </lineage>
</organism>
<comment type="subunit">
    <text evidence="9">At low DSF concentrations, interacts with RpfF.</text>
</comment>
<keyword evidence="7" id="KW-0067">ATP-binding</keyword>
<dbReference type="InterPro" id="IPR004358">
    <property type="entry name" value="Sig_transdc_His_kin-like_C"/>
</dbReference>
<dbReference type="SUPFAM" id="SSF55785">
    <property type="entry name" value="PYP-like sensor domain (PAS domain)"/>
    <property type="match status" value="2"/>
</dbReference>
<evidence type="ECO:0000256" key="5">
    <source>
        <dbReference type="ARBA" id="ARBA00022741"/>
    </source>
</evidence>
<evidence type="ECO:0000256" key="1">
    <source>
        <dbReference type="ARBA" id="ARBA00000085"/>
    </source>
</evidence>
<dbReference type="InterPro" id="IPR035965">
    <property type="entry name" value="PAS-like_dom_sf"/>
</dbReference>
<sequence length="720" mass="80365">MDRKAMKQSGSKYTGRPEDMGQAMERIRQLEAELDQSEKRFRLLFDGVEDAVFVFRVLPDGRRGPFIDVNQAACARLGYDREELLTMSVRDIDAADQRNLVPEIAERFASRPNAVFEITHTASDGRRIPVEVSARKFMYDGYPTILSIARDISERKRREEEQEHALAGMEGLAAERARELSAVNQRLRDEIGERARAQEALQHSEERHRRFFESNMLPMLMVNTEDGRIEYANPAAMRYYGYPREQLLAMSVHDLNPLSHRRVAGFIREVLDGRPESFLFQHRLASGELRDVEVFSCPMELDGQVKLFSIITDVTQRRQAERDLTLAKEQAESANRAKNEFLATMSHEIRTPLNGVLGMLQLVLGTELTDEQHEFVNTAILSGRSLLRIFSDLLDLSAIEAGKLSIVDSEFRLRDTVYPVVGSFAHEASAKGLAVDWNVSGGDDFMLLGDVTRIRQLLYNLMGNSIKYTEAGSVFIDASIMRTSEDGHSAEVLFTISDTGIGIPDDKLEYVMQSFTQVDGSYARKYGGAGLGLSIVRRLVLMMGGSMSIATEEGKGTEICVLLRLGIGSAVAAGPEEEDRGPAPVPTNRKDARILLVEDERVNRMAVLRMLERLGYSSVMCATNGAEAVNMADEHDFSCIFMDMQMPIMTGEEAVAVIRESGSRNEQTPIVAMTAHAMPESRDRFIAMGMDAYMAKPVDMHELGELLDGLFAQRPSVAGC</sequence>
<dbReference type="PROSITE" id="PS50109">
    <property type="entry name" value="HIS_KIN"/>
    <property type="match status" value="1"/>
</dbReference>
<dbReference type="NCBIfam" id="TIGR00229">
    <property type="entry name" value="sensory_box"/>
    <property type="match status" value="2"/>
</dbReference>
<dbReference type="SMART" id="SM00448">
    <property type="entry name" value="REC"/>
    <property type="match status" value="1"/>
</dbReference>
<evidence type="ECO:0000259" key="14">
    <source>
        <dbReference type="PROSITE" id="PS50110"/>
    </source>
</evidence>
<evidence type="ECO:0000256" key="10">
    <source>
        <dbReference type="ARBA" id="ARBA00068150"/>
    </source>
</evidence>
<dbReference type="PRINTS" id="PR00344">
    <property type="entry name" value="BCTRLSENSOR"/>
</dbReference>
<dbReference type="InterPro" id="IPR003661">
    <property type="entry name" value="HisK_dim/P_dom"/>
</dbReference>
<dbReference type="Proteomes" id="UP000438699">
    <property type="component" value="Unassembled WGS sequence"/>
</dbReference>
<feature type="region of interest" description="Disordered" evidence="12">
    <location>
        <begin position="1"/>
        <end position="21"/>
    </location>
</feature>
<dbReference type="SUPFAM" id="SSF47384">
    <property type="entry name" value="Homodimeric domain of signal transducing histidine kinase"/>
    <property type="match status" value="1"/>
</dbReference>
<dbReference type="PROSITE" id="PS50112">
    <property type="entry name" value="PAS"/>
    <property type="match status" value="2"/>
</dbReference>
<dbReference type="InterPro" id="IPR013656">
    <property type="entry name" value="PAS_4"/>
</dbReference>
<dbReference type="FunFam" id="1.10.287.130:FF:000002">
    <property type="entry name" value="Two-component osmosensing histidine kinase"/>
    <property type="match status" value="1"/>
</dbReference>
<name>A0A6N6N149_9BACT</name>